<name>A0A915NLE5_9BILA</name>
<evidence type="ECO:0000256" key="3">
    <source>
        <dbReference type="PROSITE-ProRule" id="PRU00175"/>
    </source>
</evidence>
<keyword evidence="1 3" id="KW-0863">Zinc-finger</keyword>
<dbReference type="GO" id="GO:0008270">
    <property type="term" value="F:zinc ion binding"/>
    <property type="evidence" value="ECO:0007669"/>
    <property type="project" value="UniProtKB-KW"/>
</dbReference>
<dbReference type="Pfam" id="PF17123">
    <property type="entry name" value="zf-RING_11"/>
    <property type="match status" value="1"/>
</dbReference>
<evidence type="ECO:0000313" key="6">
    <source>
        <dbReference type="WBParaSite" id="scf7180000418026.g2011"/>
    </source>
</evidence>
<keyword evidence="2" id="KW-0862">Zinc</keyword>
<keyword evidence="1 3" id="KW-0479">Metal-binding</keyword>
<dbReference type="AlphaFoldDB" id="A0A915NLE5"/>
<dbReference type="Proteomes" id="UP000887560">
    <property type="component" value="Unplaced"/>
</dbReference>
<accession>A0A915NLE5</accession>
<evidence type="ECO:0000256" key="1">
    <source>
        <dbReference type="ARBA" id="ARBA00022771"/>
    </source>
</evidence>
<proteinExistence type="predicted"/>
<dbReference type="WBParaSite" id="scf7180000418026.g2011">
    <property type="protein sequence ID" value="scf7180000418026.g2011"/>
    <property type="gene ID" value="scf7180000418026.g2011"/>
</dbReference>
<keyword evidence="5" id="KW-1185">Reference proteome</keyword>
<evidence type="ECO:0000313" key="5">
    <source>
        <dbReference type="Proteomes" id="UP000887560"/>
    </source>
</evidence>
<organism evidence="5 6">
    <name type="scientific">Meloidogyne floridensis</name>
    <dbReference type="NCBI Taxonomy" id="298350"/>
    <lineage>
        <taxon>Eukaryota</taxon>
        <taxon>Metazoa</taxon>
        <taxon>Ecdysozoa</taxon>
        <taxon>Nematoda</taxon>
        <taxon>Chromadorea</taxon>
        <taxon>Rhabditida</taxon>
        <taxon>Tylenchina</taxon>
        <taxon>Tylenchomorpha</taxon>
        <taxon>Tylenchoidea</taxon>
        <taxon>Meloidogynidae</taxon>
        <taxon>Meloidogyninae</taxon>
        <taxon>Meloidogyne</taxon>
    </lineage>
</organism>
<evidence type="ECO:0000256" key="2">
    <source>
        <dbReference type="ARBA" id="ARBA00022833"/>
    </source>
</evidence>
<dbReference type="SUPFAM" id="SSF57850">
    <property type="entry name" value="RING/U-box"/>
    <property type="match status" value="1"/>
</dbReference>
<dbReference type="Gene3D" id="3.30.40.10">
    <property type="entry name" value="Zinc/RING finger domain, C3HC4 (zinc finger)"/>
    <property type="match status" value="1"/>
</dbReference>
<dbReference type="InterPro" id="IPR001841">
    <property type="entry name" value="Znf_RING"/>
</dbReference>
<dbReference type="InterPro" id="IPR013083">
    <property type="entry name" value="Znf_RING/FYVE/PHD"/>
</dbReference>
<protein>
    <submittedName>
        <fullName evidence="6">RING-type domain-containing protein</fullName>
    </submittedName>
</protein>
<evidence type="ECO:0000259" key="4">
    <source>
        <dbReference type="PROSITE" id="PS50089"/>
    </source>
</evidence>
<sequence>MGKIMGVKYTKNCFRKNKKSVNRDGNVLEVKNIFDKIKNKYLILSENYQKKLEEQSFCLANFLFKHFGPDYAGGRTVDNLIEDDFEAIRNNYKICFGGESYVVFSKLKRAMLKEDQITEEFIQDLEECNKILKTKKSIVKIFTDSSSKFANFDNLYNRFNPTQIFYKKFPISVRNFKTKFLENYKYDNECSICLNELNNSVNLTQIIHCKHVFHKNCIESW</sequence>
<dbReference type="PROSITE" id="PS50089">
    <property type="entry name" value="ZF_RING_2"/>
    <property type="match status" value="1"/>
</dbReference>
<feature type="domain" description="RING-type" evidence="4">
    <location>
        <begin position="190"/>
        <end position="221"/>
    </location>
</feature>
<reference evidence="6" key="1">
    <citation type="submission" date="2022-11" db="UniProtKB">
        <authorList>
            <consortium name="WormBaseParasite"/>
        </authorList>
    </citation>
    <scope>IDENTIFICATION</scope>
</reference>